<organism evidence="1 2">
    <name type="scientific">Diversispora epigaea</name>
    <dbReference type="NCBI Taxonomy" id="1348612"/>
    <lineage>
        <taxon>Eukaryota</taxon>
        <taxon>Fungi</taxon>
        <taxon>Fungi incertae sedis</taxon>
        <taxon>Mucoromycota</taxon>
        <taxon>Glomeromycotina</taxon>
        <taxon>Glomeromycetes</taxon>
        <taxon>Diversisporales</taxon>
        <taxon>Diversisporaceae</taxon>
        <taxon>Diversispora</taxon>
    </lineage>
</organism>
<accession>A0A397JDW9</accession>
<evidence type="ECO:0000313" key="1">
    <source>
        <dbReference type="EMBL" id="RHZ83183.1"/>
    </source>
</evidence>
<comment type="caution">
    <text evidence="1">The sequence shown here is derived from an EMBL/GenBank/DDBJ whole genome shotgun (WGS) entry which is preliminary data.</text>
</comment>
<proteinExistence type="predicted"/>
<name>A0A397JDW9_9GLOM</name>
<gene>
    <name evidence="1" type="ORF">Glove_99g331</name>
</gene>
<evidence type="ECO:0008006" key="3">
    <source>
        <dbReference type="Google" id="ProtNLM"/>
    </source>
</evidence>
<protein>
    <recommendedName>
        <fullName evidence="3">F-box domain-containing protein</fullName>
    </recommendedName>
</protein>
<dbReference type="OrthoDB" id="2326988at2759"/>
<dbReference type="Proteomes" id="UP000266861">
    <property type="component" value="Unassembled WGS sequence"/>
</dbReference>
<reference evidence="1 2" key="1">
    <citation type="submission" date="2018-08" db="EMBL/GenBank/DDBJ databases">
        <title>Genome and evolution of the arbuscular mycorrhizal fungus Diversispora epigaea (formerly Glomus versiforme) and its bacterial endosymbionts.</title>
        <authorList>
            <person name="Sun X."/>
            <person name="Fei Z."/>
            <person name="Harrison M."/>
        </authorList>
    </citation>
    <scope>NUCLEOTIDE SEQUENCE [LARGE SCALE GENOMIC DNA]</scope>
    <source>
        <strain evidence="1 2">IT104</strain>
    </source>
</reference>
<sequence length="493" mass="57727">MAAFLPHLCLQNILQYFSQDLKTLYSCALVNTHWCIATIPELWQDPFKSCHKLREPIRLAPLVNTYISFLSPATIKSLGITSKIQQPTFFNYPVYLHNINFNLIRGSVELWKSPIGGQDSKDSKDTEQVLVELEKITQLCKVLCEYFLCHASRIDHLDICYANWDIFQLEGAKRSLSKIKSFEFDGECFPNQLKTLTSINNNIQDLSVSLTGFGDKPKIIDDIITLIQAQNNLCNIRINITYTSSFQNLWDNLVISPQANSIKTIEFRDIIFDSFNTFLPLQLSKFKKLENLRIYKCRNFDGDVQEVNDLLAFVNLHQIRVERISLKPEIFHLLLKSGNNLTEIELLDQIIERFDEIINWCGIYCKNLTKFVASIQKNQIHNIIDLLQKCPNLEYFHVYDVKLKFEHEYDPWPEYSPPELVFFPASELMEEFGEKIPKNMKVIKIWMNWLITLEELERFIERCVSNALNLKIMEFRHCVGFKNSHRDVIKRYL</sequence>
<dbReference type="Gene3D" id="3.80.10.10">
    <property type="entry name" value="Ribonuclease Inhibitor"/>
    <property type="match status" value="1"/>
</dbReference>
<dbReference type="AlphaFoldDB" id="A0A397JDW9"/>
<evidence type="ECO:0000313" key="2">
    <source>
        <dbReference type="Proteomes" id="UP000266861"/>
    </source>
</evidence>
<dbReference type="InterPro" id="IPR032675">
    <property type="entry name" value="LRR_dom_sf"/>
</dbReference>
<dbReference type="EMBL" id="PQFF01000092">
    <property type="protein sequence ID" value="RHZ83183.1"/>
    <property type="molecule type" value="Genomic_DNA"/>
</dbReference>
<dbReference type="SUPFAM" id="SSF52047">
    <property type="entry name" value="RNI-like"/>
    <property type="match status" value="1"/>
</dbReference>
<keyword evidence="2" id="KW-1185">Reference proteome</keyword>